<feature type="compositionally biased region" description="Polar residues" evidence="2">
    <location>
        <begin position="725"/>
        <end position="739"/>
    </location>
</feature>
<dbReference type="STRING" id="2018661.A0A2A2JJ90"/>
<dbReference type="Gene3D" id="3.40.50.720">
    <property type="entry name" value="NAD(P)-binding Rossmann-like Domain"/>
    <property type="match status" value="1"/>
</dbReference>
<dbReference type="InterPro" id="IPR036291">
    <property type="entry name" value="NAD(P)-bd_dom_sf"/>
</dbReference>
<dbReference type="PANTHER" id="PTHR44147">
    <property type="entry name" value="DEHYDROGENASE/REDUCTASE SDR FAMILY MEMBER 1"/>
    <property type="match status" value="1"/>
</dbReference>
<name>A0A2A2JJ90_9BILA</name>
<keyword evidence="1" id="KW-0560">Oxidoreductase</keyword>
<accession>A0A2A2JJ90</accession>
<dbReference type="AlphaFoldDB" id="A0A2A2JJ90"/>
<dbReference type="PROSITE" id="PS00061">
    <property type="entry name" value="ADH_SHORT"/>
    <property type="match status" value="1"/>
</dbReference>
<dbReference type="SUPFAM" id="SSF52833">
    <property type="entry name" value="Thioredoxin-like"/>
    <property type="match status" value="1"/>
</dbReference>
<proteinExistence type="predicted"/>
<dbReference type="Pfam" id="PF13899">
    <property type="entry name" value="Thioredoxin_7"/>
    <property type="match status" value="1"/>
</dbReference>
<keyword evidence="5" id="KW-1185">Reference proteome</keyword>
<evidence type="ECO:0000313" key="5">
    <source>
        <dbReference type="Proteomes" id="UP000218231"/>
    </source>
</evidence>
<dbReference type="EMBL" id="LIAE01010398">
    <property type="protein sequence ID" value="PAV61780.1"/>
    <property type="molecule type" value="Genomic_DNA"/>
</dbReference>
<dbReference type="InterPro" id="IPR036249">
    <property type="entry name" value="Thioredoxin-like_sf"/>
</dbReference>
<dbReference type="Pfam" id="PF00106">
    <property type="entry name" value="adh_short"/>
    <property type="match status" value="1"/>
</dbReference>
<feature type="region of interest" description="Disordered" evidence="2">
    <location>
        <begin position="461"/>
        <end position="492"/>
    </location>
</feature>
<protein>
    <recommendedName>
        <fullName evidence="3">Thioredoxin domain-containing protein</fullName>
    </recommendedName>
</protein>
<dbReference type="FunFam" id="3.40.30.10:FF:000406">
    <property type="entry name" value="ThioredoXin Domain Containing protein homolog"/>
    <property type="match status" value="1"/>
</dbReference>
<evidence type="ECO:0000256" key="1">
    <source>
        <dbReference type="ARBA" id="ARBA00023002"/>
    </source>
</evidence>
<dbReference type="GO" id="GO:0016491">
    <property type="term" value="F:oxidoreductase activity"/>
    <property type="evidence" value="ECO:0007669"/>
    <property type="project" value="UniProtKB-KW"/>
</dbReference>
<gene>
    <name evidence="4" type="ORF">WR25_22393</name>
</gene>
<evidence type="ECO:0000256" key="2">
    <source>
        <dbReference type="SAM" id="MobiDB-lite"/>
    </source>
</evidence>
<evidence type="ECO:0000313" key="4">
    <source>
        <dbReference type="EMBL" id="PAV61780.1"/>
    </source>
</evidence>
<organism evidence="4 5">
    <name type="scientific">Diploscapter pachys</name>
    <dbReference type="NCBI Taxonomy" id="2018661"/>
    <lineage>
        <taxon>Eukaryota</taxon>
        <taxon>Metazoa</taxon>
        <taxon>Ecdysozoa</taxon>
        <taxon>Nematoda</taxon>
        <taxon>Chromadorea</taxon>
        <taxon>Rhabditida</taxon>
        <taxon>Rhabditina</taxon>
        <taxon>Rhabditomorpha</taxon>
        <taxon>Rhabditoidea</taxon>
        <taxon>Rhabditidae</taxon>
        <taxon>Diploscapter</taxon>
    </lineage>
</organism>
<evidence type="ECO:0000259" key="3">
    <source>
        <dbReference type="PROSITE" id="PS51352"/>
    </source>
</evidence>
<feature type="region of interest" description="Disordered" evidence="2">
    <location>
        <begin position="715"/>
        <end position="740"/>
    </location>
</feature>
<comment type="caution">
    <text evidence="4">The sequence shown here is derived from an EMBL/GenBank/DDBJ whole genome shotgun (WGS) entry which is preliminary data.</text>
</comment>
<dbReference type="PROSITE" id="PS51352">
    <property type="entry name" value="THIOREDOXIN_2"/>
    <property type="match status" value="1"/>
</dbReference>
<reference evidence="4 5" key="1">
    <citation type="journal article" date="2017" name="Curr. Biol.">
        <title>Genome architecture and evolution of a unichromosomal asexual nematode.</title>
        <authorList>
            <person name="Fradin H."/>
            <person name="Zegar C."/>
            <person name="Gutwein M."/>
            <person name="Lucas J."/>
            <person name="Kovtun M."/>
            <person name="Corcoran D."/>
            <person name="Baugh L.R."/>
            <person name="Kiontke K."/>
            <person name="Gunsalus K."/>
            <person name="Fitch D.H."/>
            <person name="Piano F."/>
        </authorList>
    </citation>
    <scope>NUCLEOTIDE SEQUENCE [LARGE SCALE GENOMIC DNA]</scope>
    <source>
        <strain evidence="4">PF1309</strain>
    </source>
</reference>
<feature type="domain" description="Thioredoxin" evidence="3">
    <location>
        <begin position="310"/>
        <end position="448"/>
    </location>
</feature>
<dbReference type="InterPro" id="IPR013766">
    <property type="entry name" value="Thioredoxin_domain"/>
</dbReference>
<dbReference type="OrthoDB" id="5810437at2759"/>
<dbReference type="SUPFAM" id="SSF51735">
    <property type="entry name" value="NAD(P)-binding Rossmann-fold domains"/>
    <property type="match status" value="1"/>
</dbReference>
<dbReference type="InterPro" id="IPR002347">
    <property type="entry name" value="SDR_fam"/>
</dbReference>
<feature type="compositionally biased region" description="Basic and acidic residues" evidence="2">
    <location>
        <begin position="472"/>
        <end position="492"/>
    </location>
</feature>
<dbReference type="PANTHER" id="PTHR44147:SF2">
    <property type="entry name" value="DEHYDROGENASE_REDUCTASE SDR FAMILY MEMBER 1"/>
    <property type="match status" value="1"/>
</dbReference>
<dbReference type="Gene3D" id="3.40.30.10">
    <property type="entry name" value="Glutaredoxin"/>
    <property type="match status" value="1"/>
</dbReference>
<dbReference type="InterPro" id="IPR020904">
    <property type="entry name" value="Sc_DH/Rdtase_CS"/>
</dbReference>
<sequence>MSKPSKNKPLQDKVALVTGASRGIGRGIALQLCEAGAKVYITGRKPEENGSKTYNTALPALEKAAEECRERGGTVIPVHCDHSNPEDVEELFKQIDDENGGQLDVLVNSAFSATADINNTDGKKFYELDPLFWDKVNNVGLRNNYICSVHAARMMAKKKQGLIVQVSSIGGLQYTFNVAYGVGKAGIDRMAADMAIELKDTGVTMVSLWPGIVKTEIGEILKDEGKIEATSNIPREVIEKAFSKAESPEFVGKAVVGLACDRKVNKKNGKILLTSDLSREYHFKDIDEMRLLILLPLVIGWVSSKQLDDLKEIYENPLAHGFGNDIDWVQWDDAIEKALDENKPIFLLIHKTWCHACKALKKTFQQSNARKAFKTLSQHFIMVNTEDDEEPFEDEYKPDGKYIPRLLFLDRNGDLLSEFKNKKAEYKNYGYYYSSPADILNTMKDVLKHFGVEVPEMKKGEKLKSVKPVKPPKKDDKKKEDKKSDKKSKDDELYPTNYSCIPKVKQNCPREAKCTESVRYQMTMCCTSRDMTSKFSSFSRKGSGVRSLERGRYGGYVETGICPVSHPVISHDSNKILLCKDCHKGNGERCSIMAPNCPLGYECEESVGNAGYTCQETNHFKLYCCPLDLDSQEYETPEPSTRARTKNRGRNRITKSGFIDRREPSISSVPACAHIRPTFITKAPTRAKSFQGLMPEIVLTDEKQQKQMLMTNLIKADQAGGPSGRKQSISRQSSETSYASDCFSPMSESYFRFPDVVEPLSESRRNSHT</sequence>
<dbReference type="Proteomes" id="UP000218231">
    <property type="component" value="Unassembled WGS sequence"/>
</dbReference>
<dbReference type="PRINTS" id="PR00081">
    <property type="entry name" value="GDHRDH"/>
</dbReference>